<keyword evidence="2" id="KW-1185">Reference proteome</keyword>
<sequence>MTAARLVLLSPNPCARQEGEQRLDPVARSWSASPSALHRVLEEVPDEGLSGLLHVPEFLGILGKG</sequence>
<accession>L5M490</accession>
<dbReference type="EMBL" id="KB104502">
    <property type="protein sequence ID" value="ELK33206.1"/>
    <property type="molecule type" value="Genomic_DNA"/>
</dbReference>
<organism evidence="1 2">
    <name type="scientific">Myotis davidii</name>
    <name type="common">David's myotis</name>
    <dbReference type="NCBI Taxonomy" id="225400"/>
    <lineage>
        <taxon>Eukaryota</taxon>
        <taxon>Metazoa</taxon>
        <taxon>Chordata</taxon>
        <taxon>Craniata</taxon>
        <taxon>Vertebrata</taxon>
        <taxon>Euteleostomi</taxon>
        <taxon>Mammalia</taxon>
        <taxon>Eutheria</taxon>
        <taxon>Laurasiatheria</taxon>
        <taxon>Chiroptera</taxon>
        <taxon>Yangochiroptera</taxon>
        <taxon>Vespertilionidae</taxon>
        <taxon>Myotis</taxon>
    </lineage>
</organism>
<dbReference type="AlphaFoldDB" id="L5M490"/>
<evidence type="ECO:0000313" key="1">
    <source>
        <dbReference type="EMBL" id="ELK33206.1"/>
    </source>
</evidence>
<reference evidence="2" key="1">
    <citation type="journal article" date="2013" name="Science">
        <title>Comparative analysis of bat genomes provides insight into the evolution of flight and immunity.</title>
        <authorList>
            <person name="Zhang G."/>
            <person name="Cowled C."/>
            <person name="Shi Z."/>
            <person name="Huang Z."/>
            <person name="Bishop-Lilly K.A."/>
            <person name="Fang X."/>
            <person name="Wynne J.W."/>
            <person name="Xiong Z."/>
            <person name="Baker M.L."/>
            <person name="Zhao W."/>
            <person name="Tachedjian M."/>
            <person name="Zhu Y."/>
            <person name="Zhou P."/>
            <person name="Jiang X."/>
            <person name="Ng J."/>
            <person name="Yang L."/>
            <person name="Wu L."/>
            <person name="Xiao J."/>
            <person name="Feng Y."/>
            <person name="Chen Y."/>
            <person name="Sun X."/>
            <person name="Zhang Y."/>
            <person name="Marsh G.A."/>
            <person name="Crameri G."/>
            <person name="Broder C.C."/>
            <person name="Frey K.G."/>
            <person name="Wang L.F."/>
            <person name="Wang J."/>
        </authorList>
    </citation>
    <scope>NUCLEOTIDE SEQUENCE [LARGE SCALE GENOMIC DNA]</scope>
</reference>
<evidence type="ECO:0000313" key="2">
    <source>
        <dbReference type="Proteomes" id="UP000010556"/>
    </source>
</evidence>
<protein>
    <submittedName>
        <fullName evidence="1">Uncharacterized protein</fullName>
    </submittedName>
</protein>
<gene>
    <name evidence="1" type="ORF">MDA_GLEAN10020959</name>
</gene>
<dbReference type="Proteomes" id="UP000010556">
    <property type="component" value="Unassembled WGS sequence"/>
</dbReference>
<proteinExistence type="predicted"/>
<name>L5M490_MYODS</name>